<evidence type="ECO:0000313" key="2">
    <source>
        <dbReference type="EMBL" id="OHA59046.1"/>
    </source>
</evidence>
<evidence type="ECO:0000313" key="3">
    <source>
        <dbReference type="Proteomes" id="UP000176222"/>
    </source>
</evidence>
<name>A0A1G2QEP0_9BACT</name>
<dbReference type="EMBL" id="MHTH01000006">
    <property type="protein sequence ID" value="OHA59046.1"/>
    <property type="molecule type" value="Genomic_DNA"/>
</dbReference>
<feature type="transmembrane region" description="Helical" evidence="1">
    <location>
        <begin position="31"/>
        <end position="56"/>
    </location>
</feature>
<dbReference type="AlphaFoldDB" id="A0A1G2QEP0"/>
<feature type="transmembrane region" description="Helical" evidence="1">
    <location>
        <begin position="68"/>
        <end position="91"/>
    </location>
</feature>
<accession>A0A1G2QEP0</accession>
<dbReference type="STRING" id="1802436.A2370_00805"/>
<protein>
    <submittedName>
        <fullName evidence="2">Uncharacterized protein</fullName>
    </submittedName>
</protein>
<keyword evidence="1" id="KW-0812">Transmembrane</keyword>
<dbReference type="Proteomes" id="UP000176222">
    <property type="component" value="Unassembled WGS sequence"/>
</dbReference>
<reference evidence="2 3" key="1">
    <citation type="journal article" date="2016" name="Nat. Commun.">
        <title>Thousands of microbial genomes shed light on interconnected biogeochemical processes in an aquifer system.</title>
        <authorList>
            <person name="Anantharaman K."/>
            <person name="Brown C.T."/>
            <person name="Hug L.A."/>
            <person name="Sharon I."/>
            <person name="Castelle C.J."/>
            <person name="Probst A.J."/>
            <person name="Thomas B.C."/>
            <person name="Singh A."/>
            <person name="Wilkins M.J."/>
            <person name="Karaoz U."/>
            <person name="Brodie E.L."/>
            <person name="Williams K.H."/>
            <person name="Hubbard S.S."/>
            <person name="Banfield J.F."/>
        </authorList>
    </citation>
    <scope>NUCLEOTIDE SEQUENCE [LARGE SCALE GENOMIC DNA]</scope>
</reference>
<evidence type="ECO:0000256" key="1">
    <source>
        <dbReference type="SAM" id="Phobius"/>
    </source>
</evidence>
<organism evidence="2 3">
    <name type="scientific">Candidatus Vogelbacteria bacterium RIFOXYB1_FULL_42_16</name>
    <dbReference type="NCBI Taxonomy" id="1802436"/>
    <lineage>
        <taxon>Bacteria</taxon>
        <taxon>Candidatus Vogeliibacteriota</taxon>
    </lineage>
</organism>
<gene>
    <name evidence="2" type="ORF">A2370_00805</name>
</gene>
<keyword evidence="1" id="KW-0472">Membrane</keyword>
<comment type="caution">
    <text evidence="2">The sequence shown here is derived from an EMBL/GenBank/DDBJ whole genome shotgun (WGS) entry which is preliminary data.</text>
</comment>
<proteinExistence type="predicted"/>
<sequence length="233" mass="26456">MTNDLKNEIITKIKTESLHPKPRWQILLVDWVWWVIFGGAVFVGSLVLSVAISYLAQNDWRLYSSVMGLSVSDILSSLPLFWLVVILVTVWLASHNLELTRRGYQLKTPKLIGVILTLSFFIGSFSYFIGWGDELENFSARLIPHYQNFNSANLKLWSNPDKGLLGGEIIAVADQKNLLVRDFNGQDWLVIGEDIDWLGGARPKNGSKIKIIGRTDDKEGRVFIAEVIQLWRP</sequence>
<feature type="transmembrane region" description="Helical" evidence="1">
    <location>
        <begin position="111"/>
        <end position="131"/>
    </location>
</feature>
<keyword evidence="1" id="KW-1133">Transmembrane helix</keyword>